<evidence type="ECO:0000256" key="1">
    <source>
        <dbReference type="ARBA" id="ARBA00004123"/>
    </source>
</evidence>
<feature type="region of interest" description="Disordered" evidence="5">
    <location>
        <begin position="1"/>
        <end position="150"/>
    </location>
</feature>
<evidence type="ECO:0000256" key="5">
    <source>
        <dbReference type="SAM" id="MobiDB-lite"/>
    </source>
</evidence>
<feature type="compositionally biased region" description="Polar residues" evidence="5">
    <location>
        <begin position="115"/>
        <end position="125"/>
    </location>
</feature>
<proteinExistence type="inferred from homology"/>
<organism evidence="6 7">
    <name type="scientific">Entomortierella parvispora</name>
    <dbReference type="NCBI Taxonomy" id="205924"/>
    <lineage>
        <taxon>Eukaryota</taxon>
        <taxon>Fungi</taxon>
        <taxon>Fungi incertae sedis</taxon>
        <taxon>Mucoromycota</taxon>
        <taxon>Mortierellomycotina</taxon>
        <taxon>Mortierellomycetes</taxon>
        <taxon>Mortierellales</taxon>
        <taxon>Mortierellaceae</taxon>
        <taxon>Entomortierella</taxon>
    </lineage>
</organism>
<dbReference type="GO" id="GO:0033260">
    <property type="term" value="P:nuclear DNA replication"/>
    <property type="evidence" value="ECO:0007669"/>
    <property type="project" value="TreeGrafter"/>
</dbReference>
<feature type="region of interest" description="Disordered" evidence="5">
    <location>
        <begin position="176"/>
        <end position="206"/>
    </location>
</feature>
<comment type="similarity">
    <text evidence="4">Belongs to the DONSON family.</text>
</comment>
<feature type="compositionally biased region" description="Acidic residues" evidence="5">
    <location>
        <begin position="130"/>
        <end position="147"/>
    </location>
</feature>
<protein>
    <submittedName>
        <fullName evidence="6">Protein downstream neighbor of Son</fullName>
    </submittedName>
</protein>
<dbReference type="PANTHER" id="PTHR12972:SF0">
    <property type="entry name" value="PROTEIN DOWNSTREAM NEIGHBOR OF SON"/>
    <property type="match status" value="1"/>
</dbReference>
<dbReference type="EMBL" id="BQFW01000015">
    <property type="protein sequence ID" value="GJJ79157.1"/>
    <property type="molecule type" value="Genomic_DNA"/>
</dbReference>
<gene>
    <name evidence="6" type="ORF">EMPS_11516</name>
</gene>
<dbReference type="Proteomes" id="UP000827284">
    <property type="component" value="Unassembled WGS sequence"/>
</dbReference>
<feature type="compositionally biased region" description="Polar residues" evidence="5">
    <location>
        <begin position="1"/>
        <end position="22"/>
    </location>
</feature>
<dbReference type="OrthoDB" id="534063at2759"/>
<reference evidence="6" key="1">
    <citation type="submission" date="2021-11" db="EMBL/GenBank/DDBJ databases">
        <authorList>
            <person name="Herlambang A."/>
            <person name="Guo Y."/>
            <person name="Takashima Y."/>
            <person name="Nishizawa T."/>
        </authorList>
    </citation>
    <scope>NUCLEOTIDE SEQUENCE</scope>
    <source>
        <strain evidence="6">E1425</strain>
    </source>
</reference>
<feature type="region of interest" description="Disordered" evidence="5">
    <location>
        <begin position="404"/>
        <end position="424"/>
    </location>
</feature>
<evidence type="ECO:0000313" key="7">
    <source>
        <dbReference type="Proteomes" id="UP000827284"/>
    </source>
</evidence>
<comment type="subcellular location">
    <subcellularLocation>
        <location evidence="1">Nucleus</location>
    </subcellularLocation>
</comment>
<evidence type="ECO:0000313" key="6">
    <source>
        <dbReference type="EMBL" id="GJJ79157.1"/>
    </source>
</evidence>
<evidence type="ECO:0000256" key="3">
    <source>
        <dbReference type="ARBA" id="ARBA00023242"/>
    </source>
</evidence>
<sequence>MIPTKRQSPFTRTRSFQPSSSRQRIDTGTALGSSGGPPFSKRTGLSRTMSTPFQVLSPSMSSTKNPFEKLAPSPTSSPTSASSSTFVSECASLRIAEDQGEDEAMDPKSTLKMFSFSQPTPSASTKLLKDEDEDSSSEEEPEDDLDQGTDSAVELKTEAAHPLLDQKPRLQEALERSLSTRRKPTEEISAPSTSASSKKTRGEHKSSKTLPIDWTLKTAIFLTSPDSFSWCDEGSTAMDEITAMQLFMSGVTNSEDDLARNRKKTSPRIRLLSAMYHWTYPTNAATSSQAHSINRLLKNAETLDAAEKINVTEIFSRTGEWRQSFKSVYQMYRNGACPFFYYVGSSWTILFQHGSLSTSGDLEAILTNSTPGLRKVLGEEDISFVRLPDAGGKTAVHNFSSKHDLQGFDDENPETESSSSGKSFQLPAQQELSNTLLFQGQVEVQGLFSYLINQKLSFEDGFMYSSPRLIANVPFLHAALKSNTVSKCRLVSRNIEGTDKMQKEYRIEIQGTILPTSTQDLCRLCSDQQQPTGYKFTAQSELRSHGLNLRPLYKGPGFEQVRKTRSAARLSEDSFVGTKSLDQFRFDHTSSSYSWST</sequence>
<comment type="caution">
    <text evidence="6">The sequence shown here is derived from an EMBL/GenBank/DDBJ whole genome shotgun (WGS) entry which is preliminary data.</text>
</comment>
<evidence type="ECO:0000256" key="2">
    <source>
        <dbReference type="ARBA" id="ARBA00022473"/>
    </source>
</evidence>
<dbReference type="PANTHER" id="PTHR12972">
    <property type="entry name" value="DOWNSTREAM NEIGHBOR OF SON"/>
    <property type="match status" value="1"/>
</dbReference>
<feature type="compositionally biased region" description="Polar residues" evidence="5">
    <location>
        <begin position="415"/>
        <end position="424"/>
    </location>
</feature>
<feature type="compositionally biased region" description="Low complexity" evidence="5">
    <location>
        <begin position="71"/>
        <end position="85"/>
    </location>
</feature>
<keyword evidence="7" id="KW-1185">Reference proteome</keyword>
<dbReference type="InterPro" id="IPR024861">
    <property type="entry name" value="Donson"/>
</dbReference>
<dbReference type="PRINTS" id="PR02064">
    <property type="entry name" value="DONSON"/>
</dbReference>
<dbReference type="AlphaFoldDB" id="A0A9P3HNT7"/>
<reference evidence="6" key="2">
    <citation type="journal article" date="2022" name="Microbiol. Resour. Announc.">
        <title>Whole-Genome Sequence of Entomortierella parvispora E1425, a Mucoromycotan Fungus Associated with Burkholderiaceae-Related Endosymbiotic Bacteria.</title>
        <authorList>
            <person name="Herlambang A."/>
            <person name="Guo Y."/>
            <person name="Takashima Y."/>
            <person name="Narisawa K."/>
            <person name="Ohta H."/>
            <person name="Nishizawa T."/>
        </authorList>
    </citation>
    <scope>NUCLEOTIDE SEQUENCE</scope>
    <source>
        <strain evidence="6">E1425</strain>
    </source>
</reference>
<name>A0A9P3HNT7_9FUNG</name>
<accession>A0A9P3HNT7</accession>
<feature type="compositionally biased region" description="Polar residues" evidence="5">
    <location>
        <begin position="43"/>
        <end position="65"/>
    </location>
</feature>
<keyword evidence="2" id="KW-0217">Developmental protein</keyword>
<keyword evidence="3" id="KW-0539">Nucleus</keyword>
<evidence type="ECO:0000256" key="4">
    <source>
        <dbReference type="ARBA" id="ARBA00025806"/>
    </source>
</evidence>
<dbReference type="GO" id="GO:0005634">
    <property type="term" value="C:nucleus"/>
    <property type="evidence" value="ECO:0007669"/>
    <property type="project" value="UniProtKB-SubCell"/>
</dbReference>